<dbReference type="Proteomes" id="UP001054821">
    <property type="component" value="Chromosome 7"/>
</dbReference>
<evidence type="ECO:0000313" key="1">
    <source>
        <dbReference type="EMBL" id="KAI5317094.1"/>
    </source>
</evidence>
<sequence length="90" mass="9524">MPGYRKPTAIVSIRLGHNGGSELGLNSIPTLIHSTPLSIFADVVDLGAMGVVMVEDVIIFLQSRPALHAFGDCSVSSMALCCCGFHCFMV</sequence>
<dbReference type="EMBL" id="JAJFAZ020000007">
    <property type="protein sequence ID" value="KAI5317094.1"/>
    <property type="molecule type" value="Genomic_DNA"/>
</dbReference>
<accession>A0AAD4YQ34</accession>
<organism evidence="1 2">
    <name type="scientific">Prunus dulcis</name>
    <name type="common">Almond</name>
    <name type="synonym">Amygdalus dulcis</name>
    <dbReference type="NCBI Taxonomy" id="3755"/>
    <lineage>
        <taxon>Eukaryota</taxon>
        <taxon>Viridiplantae</taxon>
        <taxon>Streptophyta</taxon>
        <taxon>Embryophyta</taxon>
        <taxon>Tracheophyta</taxon>
        <taxon>Spermatophyta</taxon>
        <taxon>Magnoliopsida</taxon>
        <taxon>eudicotyledons</taxon>
        <taxon>Gunneridae</taxon>
        <taxon>Pentapetalae</taxon>
        <taxon>rosids</taxon>
        <taxon>fabids</taxon>
        <taxon>Rosales</taxon>
        <taxon>Rosaceae</taxon>
        <taxon>Amygdaloideae</taxon>
        <taxon>Amygdaleae</taxon>
        <taxon>Prunus</taxon>
    </lineage>
</organism>
<protein>
    <submittedName>
        <fullName evidence="1">Uncharacterized protein</fullName>
    </submittedName>
</protein>
<keyword evidence="2" id="KW-1185">Reference proteome</keyword>
<dbReference type="AlphaFoldDB" id="A0AAD4YQ34"/>
<name>A0AAD4YQ34_PRUDU</name>
<proteinExistence type="predicted"/>
<comment type="caution">
    <text evidence="1">The sequence shown here is derived from an EMBL/GenBank/DDBJ whole genome shotgun (WGS) entry which is preliminary data.</text>
</comment>
<gene>
    <name evidence="1" type="ORF">L3X38_036801</name>
</gene>
<evidence type="ECO:0000313" key="2">
    <source>
        <dbReference type="Proteomes" id="UP001054821"/>
    </source>
</evidence>
<reference evidence="1 2" key="1">
    <citation type="journal article" date="2022" name="G3 (Bethesda)">
        <title>Whole-genome sequence and methylome profiling of the almond [Prunus dulcis (Mill.) D.A. Webb] cultivar 'Nonpareil'.</title>
        <authorList>
            <person name="D'Amico-Willman K.M."/>
            <person name="Ouma W.Z."/>
            <person name="Meulia T."/>
            <person name="Sideli G.M."/>
            <person name="Gradziel T.M."/>
            <person name="Fresnedo-Ramirez J."/>
        </authorList>
    </citation>
    <scope>NUCLEOTIDE SEQUENCE [LARGE SCALE GENOMIC DNA]</scope>
    <source>
        <strain evidence="1">Clone GOH B32 T37-40</strain>
    </source>
</reference>